<feature type="region of interest" description="Disordered" evidence="5">
    <location>
        <begin position="1"/>
        <end position="68"/>
    </location>
</feature>
<evidence type="ECO:0000256" key="2">
    <source>
        <dbReference type="ARBA" id="ARBA00023015"/>
    </source>
</evidence>
<dbReference type="Gene3D" id="4.10.280.10">
    <property type="entry name" value="Helix-loop-helix DNA-binding domain"/>
    <property type="match status" value="1"/>
</dbReference>
<feature type="compositionally biased region" description="Polar residues" evidence="5">
    <location>
        <begin position="20"/>
        <end position="56"/>
    </location>
</feature>
<organism evidence="8 9">
    <name type="scientific">Trichinella murrelli</name>
    <dbReference type="NCBI Taxonomy" id="144512"/>
    <lineage>
        <taxon>Eukaryota</taxon>
        <taxon>Metazoa</taxon>
        <taxon>Ecdysozoa</taxon>
        <taxon>Nematoda</taxon>
        <taxon>Enoplea</taxon>
        <taxon>Dorylaimia</taxon>
        <taxon>Trichinellida</taxon>
        <taxon>Trichinellidae</taxon>
        <taxon>Trichinella</taxon>
    </lineage>
</organism>
<dbReference type="PROSITE" id="PS51054">
    <property type="entry name" value="ORANGE"/>
    <property type="match status" value="1"/>
</dbReference>
<evidence type="ECO:0000259" key="6">
    <source>
        <dbReference type="PROSITE" id="PS50888"/>
    </source>
</evidence>
<evidence type="ECO:0000256" key="5">
    <source>
        <dbReference type="SAM" id="MobiDB-lite"/>
    </source>
</evidence>
<dbReference type="CDD" id="cd11440">
    <property type="entry name" value="bHLH-O_Cwo_like"/>
    <property type="match status" value="1"/>
</dbReference>
<reference evidence="8 9" key="1">
    <citation type="submission" date="2015-01" db="EMBL/GenBank/DDBJ databases">
        <title>Evolution of Trichinella species and genotypes.</title>
        <authorList>
            <person name="Korhonen P.K."/>
            <person name="Edoardo P."/>
            <person name="Giuseppe L.R."/>
            <person name="Gasser R.B."/>
        </authorList>
    </citation>
    <scope>NUCLEOTIDE SEQUENCE [LARGE SCALE GENOMIC DNA]</scope>
    <source>
        <strain evidence="8">ISS417</strain>
    </source>
</reference>
<dbReference type="Pfam" id="PF00010">
    <property type="entry name" value="HLH"/>
    <property type="match status" value="1"/>
</dbReference>
<dbReference type="SMART" id="SM00353">
    <property type="entry name" value="HLH"/>
    <property type="match status" value="1"/>
</dbReference>
<dbReference type="InterPro" id="IPR011598">
    <property type="entry name" value="bHLH_dom"/>
</dbReference>
<proteinExistence type="predicted"/>
<dbReference type="Gene3D" id="6.10.250.980">
    <property type="match status" value="1"/>
</dbReference>
<feature type="domain" description="Orange" evidence="7">
    <location>
        <begin position="147"/>
        <end position="182"/>
    </location>
</feature>
<feature type="compositionally biased region" description="Low complexity" evidence="5">
    <location>
        <begin position="1"/>
        <end position="19"/>
    </location>
</feature>
<dbReference type="GO" id="GO:0003677">
    <property type="term" value="F:DNA binding"/>
    <property type="evidence" value="ECO:0007669"/>
    <property type="project" value="InterPro"/>
</dbReference>
<dbReference type="InterPro" id="IPR050370">
    <property type="entry name" value="HES_HEY"/>
</dbReference>
<keyword evidence="9" id="KW-1185">Reference proteome</keyword>
<evidence type="ECO:0000313" key="9">
    <source>
        <dbReference type="Proteomes" id="UP000055048"/>
    </source>
</evidence>
<dbReference type="PROSITE" id="PS50888">
    <property type="entry name" value="BHLH"/>
    <property type="match status" value="1"/>
</dbReference>
<dbReference type="AlphaFoldDB" id="A0A0V0U2I0"/>
<dbReference type="InterPro" id="IPR036638">
    <property type="entry name" value="HLH_DNA-bd_sf"/>
</dbReference>
<dbReference type="InterPro" id="IPR003650">
    <property type="entry name" value="Orange_dom"/>
</dbReference>
<evidence type="ECO:0000313" key="8">
    <source>
        <dbReference type="EMBL" id="KRX44851.1"/>
    </source>
</evidence>
<evidence type="ECO:0000256" key="4">
    <source>
        <dbReference type="ARBA" id="ARBA00023242"/>
    </source>
</evidence>
<dbReference type="Proteomes" id="UP000055048">
    <property type="component" value="Unassembled WGS sequence"/>
</dbReference>
<protein>
    <submittedName>
        <fullName evidence="8">Hairy/enhancer-of-split related with YRPW motif protein</fullName>
    </submittedName>
</protein>
<gene>
    <name evidence="8" type="primary">Hey</name>
    <name evidence="8" type="ORF">T05_9548</name>
</gene>
<name>A0A0V0U2I0_9BILA</name>
<dbReference type="GO" id="GO:0006355">
    <property type="term" value="P:regulation of DNA-templated transcription"/>
    <property type="evidence" value="ECO:0007669"/>
    <property type="project" value="InterPro"/>
</dbReference>
<dbReference type="FunFam" id="4.10.280.10:FF:000079">
    <property type="entry name" value="CLUMA_CG001539, isoform A"/>
    <property type="match status" value="1"/>
</dbReference>
<dbReference type="STRING" id="144512.A0A0V0U2I0"/>
<dbReference type="GO" id="GO:0005634">
    <property type="term" value="C:nucleus"/>
    <property type="evidence" value="ECO:0007669"/>
    <property type="project" value="UniProtKB-SubCell"/>
</dbReference>
<sequence>MVSGESISSSSDLSCTSPAFTDQSAEDTQQSSNESYTPPHPTSTTEIGYLPTNTCYPPTDDFDNGAYTNRQSRDLLSHRIIEKRRRDRMNNCLTNLSKLIPTTYLRKSRGRVEKTEIVEMAIRYIKHFKQNNLRETSEQSKQQFERYKQGFYDCIAETLRLLIGADGLTVNDQLKSRLLKSLCQYFEHVTNRESEDQYDKWNVDNGKLKWNEQDYNRKPVASYADPLCAEIIDSFKPNRSHSSALLNHILPYHFKCDSNRNFEATFSSDPLRTVNYPNCDRTVLQNSTASSMSSYQIPNRSLASNERIISVGGPNLPAFVLHPSGMFYLATNIKLAYLDRDVIGRFMRADTSAEGRASALAFSHPVAINVSFSNA</sequence>
<dbReference type="GO" id="GO:0046983">
    <property type="term" value="F:protein dimerization activity"/>
    <property type="evidence" value="ECO:0007669"/>
    <property type="project" value="InterPro"/>
</dbReference>
<comment type="caution">
    <text evidence="8">The sequence shown here is derived from an EMBL/GenBank/DDBJ whole genome shotgun (WGS) entry which is preliminary data.</text>
</comment>
<keyword evidence="3" id="KW-0804">Transcription</keyword>
<evidence type="ECO:0000256" key="3">
    <source>
        <dbReference type="ARBA" id="ARBA00023163"/>
    </source>
</evidence>
<dbReference type="SUPFAM" id="SSF158457">
    <property type="entry name" value="Orange domain-like"/>
    <property type="match status" value="1"/>
</dbReference>
<accession>A0A0V0U2I0</accession>
<keyword evidence="4" id="KW-0539">Nucleus</keyword>
<evidence type="ECO:0000259" key="7">
    <source>
        <dbReference type="PROSITE" id="PS51054"/>
    </source>
</evidence>
<keyword evidence="2" id="KW-0805">Transcription regulation</keyword>
<comment type="subcellular location">
    <subcellularLocation>
        <location evidence="1">Nucleus</location>
    </subcellularLocation>
</comment>
<evidence type="ECO:0000256" key="1">
    <source>
        <dbReference type="ARBA" id="ARBA00004123"/>
    </source>
</evidence>
<dbReference type="EMBL" id="JYDJ01000088">
    <property type="protein sequence ID" value="KRX44851.1"/>
    <property type="molecule type" value="Genomic_DNA"/>
</dbReference>
<feature type="domain" description="BHLH" evidence="6">
    <location>
        <begin position="73"/>
        <end position="128"/>
    </location>
</feature>
<dbReference type="SUPFAM" id="SSF47459">
    <property type="entry name" value="HLH, helix-loop-helix DNA-binding domain"/>
    <property type="match status" value="1"/>
</dbReference>
<dbReference type="PANTHER" id="PTHR10985">
    <property type="entry name" value="BASIC HELIX-LOOP-HELIX TRANSCRIPTION FACTOR, HES-RELATED"/>
    <property type="match status" value="1"/>
</dbReference>
<dbReference type="OrthoDB" id="6371181at2759"/>